<gene>
    <name evidence="2" type="ORF">HS088_TW06G00048</name>
</gene>
<dbReference type="FunCoup" id="A0A7J7DHV1">
    <property type="interactions" value="671"/>
</dbReference>
<dbReference type="InParanoid" id="A0A7J7DHV1"/>
<comment type="caution">
    <text evidence="2">The sequence shown here is derived from an EMBL/GenBank/DDBJ whole genome shotgun (WGS) entry which is preliminary data.</text>
</comment>
<sequence length="74" mass="8315">MAREKMSPGLKILWFWTIGTAAVLITSVVRTGLREMEQSLNVEQQQQQQRTALNDSIVVDAQPESDEGTVKEVK</sequence>
<dbReference type="PROSITE" id="PS00430">
    <property type="entry name" value="TONB_DEPENDENT_REC_1"/>
    <property type="match status" value="1"/>
</dbReference>
<organism evidence="2 3">
    <name type="scientific">Tripterygium wilfordii</name>
    <name type="common">Thunder God vine</name>
    <dbReference type="NCBI Taxonomy" id="458696"/>
    <lineage>
        <taxon>Eukaryota</taxon>
        <taxon>Viridiplantae</taxon>
        <taxon>Streptophyta</taxon>
        <taxon>Embryophyta</taxon>
        <taxon>Tracheophyta</taxon>
        <taxon>Spermatophyta</taxon>
        <taxon>Magnoliopsida</taxon>
        <taxon>eudicotyledons</taxon>
        <taxon>Gunneridae</taxon>
        <taxon>Pentapetalae</taxon>
        <taxon>rosids</taxon>
        <taxon>fabids</taxon>
        <taxon>Celastrales</taxon>
        <taxon>Celastraceae</taxon>
        <taxon>Tripterygium</taxon>
    </lineage>
</organism>
<dbReference type="EMBL" id="JAAARO010000006">
    <property type="protein sequence ID" value="KAF5745883.1"/>
    <property type="molecule type" value="Genomic_DNA"/>
</dbReference>
<keyword evidence="1" id="KW-0812">Transmembrane</keyword>
<name>A0A7J7DHV1_TRIWF</name>
<evidence type="ECO:0000313" key="3">
    <source>
        <dbReference type="Proteomes" id="UP000593562"/>
    </source>
</evidence>
<feature type="transmembrane region" description="Helical" evidence="1">
    <location>
        <begin position="12"/>
        <end position="29"/>
    </location>
</feature>
<dbReference type="InterPro" id="IPR010916">
    <property type="entry name" value="TonB_box_CS"/>
</dbReference>
<reference evidence="2 3" key="1">
    <citation type="journal article" date="2020" name="Nat. Commun.">
        <title>Genome of Tripterygium wilfordii and identification of cytochrome P450 involved in triptolide biosynthesis.</title>
        <authorList>
            <person name="Tu L."/>
            <person name="Su P."/>
            <person name="Zhang Z."/>
            <person name="Gao L."/>
            <person name="Wang J."/>
            <person name="Hu T."/>
            <person name="Zhou J."/>
            <person name="Zhang Y."/>
            <person name="Zhao Y."/>
            <person name="Liu Y."/>
            <person name="Song Y."/>
            <person name="Tong Y."/>
            <person name="Lu Y."/>
            <person name="Yang J."/>
            <person name="Xu C."/>
            <person name="Jia M."/>
            <person name="Peters R.J."/>
            <person name="Huang L."/>
            <person name="Gao W."/>
        </authorList>
    </citation>
    <scope>NUCLEOTIDE SEQUENCE [LARGE SCALE GENOMIC DNA]</scope>
    <source>
        <strain evidence="3">cv. XIE 37</strain>
        <tissue evidence="2">Leaf</tissue>
    </source>
</reference>
<evidence type="ECO:0000256" key="1">
    <source>
        <dbReference type="SAM" id="Phobius"/>
    </source>
</evidence>
<protein>
    <submittedName>
        <fullName evidence="2">Uncharacterized protein</fullName>
    </submittedName>
</protein>
<keyword evidence="1" id="KW-0472">Membrane</keyword>
<proteinExistence type="predicted"/>
<accession>A0A7J7DHV1</accession>
<keyword evidence="3" id="KW-1185">Reference proteome</keyword>
<keyword evidence="1" id="KW-1133">Transmembrane helix</keyword>
<dbReference type="AlphaFoldDB" id="A0A7J7DHV1"/>
<dbReference type="Proteomes" id="UP000593562">
    <property type="component" value="Unassembled WGS sequence"/>
</dbReference>
<evidence type="ECO:0000313" key="2">
    <source>
        <dbReference type="EMBL" id="KAF5745883.1"/>
    </source>
</evidence>